<dbReference type="NCBIfam" id="TIGR02138">
    <property type="entry name" value="phosphate_pstC"/>
    <property type="match status" value="1"/>
</dbReference>
<dbReference type="RefSeq" id="WP_214440393.1">
    <property type="nucleotide sequence ID" value="NZ_JAECZB010000062.1"/>
</dbReference>
<keyword evidence="13" id="KW-1185">Reference proteome</keyword>
<keyword evidence="4 10" id="KW-1003">Cell membrane</keyword>
<comment type="function">
    <text evidence="10">Part of the binding-protein-dependent transport system for phosphate; probably responsible for the translocation of the substrate across the membrane.</text>
</comment>
<feature type="transmembrane region" description="Helical" evidence="9">
    <location>
        <begin position="83"/>
        <end position="109"/>
    </location>
</feature>
<reference evidence="12 13" key="1">
    <citation type="journal article" date="2021" name="Int. J. Syst. Evol. Microbiol.">
        <title>Amazonocrinis nigriterrae gen. nov., sp. nov., Atlanticothrix silvestris gen. nov., sp. nov. and Dendronalium phyllosphericum gen. nov., sp. nov., nostocacean cyanobacteria from Brazilian environments.</title>
        <authorList>
            <person name="Alvarenga D.O."/>
            <person name="Andreote A.P.D."/>
            <person name="Branco L.H.Z."/>
            <person name="Delbaje E."/>
            <person name="Cruz R.B."/>
            <person name="Varani A.M."/>
            <person name="Fiore M.F."/>
        </authorList>
    </citation>
    <scope>NUCLEOTIDE SEQUENCE [LARGE SCALE GENOMIC DNA]</scope>
    <source>
        <strain evidence="12 13">CENA357</strain>
    </source>
</reference>
<dbReference type="InterPro" id="IPR000515">
    <property type="entry name" value="MetI-like"/>
</dbReference>
<keyword evidence="3 9" id="KW-0813">Transport</keyword>
<dbReference type="SUPFAM" id="SSF161098">
    <property type="entry name" value="MetI-like"/>
    <property type="match status" value="1"/>
</dbReference>
<dbReference type="Proteomes" id="UP000599391">
    <property type="component" value="Unassembled WGS sequence"/>
</dbReference>
<evidence type="ECO:0000256" key="4">
    <source>
        <dbReference type="ARBA" id="ARBA00022475"/>
    </source>
</evidence>
<organism evidence="12 13">
    <name type="scientific">Atlanticothrix silvestris CENA357</name>
    <dbReference type="NCBI Taxonomy" id="1725252"/>
    <lineage>
        <taxon>Bacteria</taxon>
        <taxon>Bacillati</taxon>
        <taxon>Cyanobacteriota</taxon>
        <taxon>Cyanophyceae</taxon>
        <taxon>Nostocales</taxon>
        <taxon>Nodulariaceae</taxon>
        <taxon>Atlanticothrix</taxon>
        <taxon>Atlanticothrix silvestris</taxon>
    </lineage>
</organism>
<evidence type="ECO:0000256" key="7">
    <source>
        <dbReference type="ARBA" id="ARBA00022989"/>
    </source>
</evidence>
<evidence type="ECO:0000256" key="9">
    <source>
        <dbReference type="RuleBase" id="RU363032"/>
    </source>
</evidence>
<feature type="transmembrane region" description="Helical" evidence="9">
    <location>
        <begin position="290"/>
        <end position="312"/>
    </location>
</feature>
<accession>A0A8J7HJE2</accession>
<name>A0A8J7HJE2_9CYAN</name>
<keyword evidence="8 9" id="KW-0472">Membrane</keyword>
<gene>
    <name evidence="12" type="primary">pstC</name>
    <name evidence="12" type="ORF">I8751_17585</name>
</gene>
<evidence type="ECO:0000256" key="5">
    <source>
        <dbReference type="ARBA" id="ARBA00022592"/>
    </source>
</evidence>
<feature type="transmembrane region" description="Helical" evidence="9">
    <location>
        <begin position="170"/>
        <end position="193"/>
    </location>
</feature>
<evidence type="ECO:0000256" key="10">
    <source>
        <dbReference type="RuleBase" id="RU363054"/>
    </source>
</evidence>
<feature type="domain" description="ABC transmembrane type-1" evidence="11">
    <location>
        <begin position="84"/>
        <end position="308"/>
    </location>
</feature>
<evidence type="ECO:0000256" key="3">
    <source>
        <dbReference type="ARBA" id="ARBA00022448"/>
    </source>
</evidence>
<proteinExistence type="inferred from homology"/>
<evidence type="ECO:0000259" key="11">
    <source>
        <dbReference type="PROSITE" id="PS50928"/>
    </source>
</evidence>
<dbReference type="GO" id="GO:0006817">
    <property type="term" value="P:phosphate ion transport"/>
    <property type="evidence" value="ECO:0007669"/>
    <property type="project" value="UniProtKB-KW"/>
</dbReference>
<dbReference type="InterPro" id="IPR035906">
    <property type="entry name" value="MetI-like_sf"/>
</dbReference>
<evidence type="ECO:0000256" key="2">
    <source>
        <dbReference type="ARBA" id="ARBA00007069"/>
    </source>
</evidence>
<keyword evidence="6 9" id="KW-0812">Transmembrane</keyword>
<evidence type="ECO:0000256" key="8">
    <source>
        <dbReference type="ARBA" id="ARBA00023136"/>
    </source>
</evidence>
<feature type="transmembrane region" description="Helical" evidence="9">
    <location>
        <begin position="220"/>
        <end position="240"/>
    </location>
</feature>
<dbReference type="InterPro" id="IPR051124">
    <property type="entry name" value="Phosphate_Transport_Permease"/>
</dbReference>
<protein>
    <recommendedName>
        <fullName evidence="10">Phosphate transport system permease protein</fullName>
    </recommendedName>
</protein>
<keyword evidence="5 10" id="KW-0592">Phosphate transport</keyword>
<evidence type="ECO:0000313" key="13">
    <source>
        <dbReference type="Proteomes" id="UP000599391"/>
    </source>
</evidence>
<keyword evidence="7 9" id="KW-1133">Transmembrane helix</keyword>
<feature type="transmembrane region" description="Helical" evidence="9">
    <location>
        <begin position="121"/>
        <end position="150"/>
    </location>
</feature>
<evidence type="ECO:0000313" key="12">
    <source>
        <dbReference type="EMBL" id="MBH8554145.1"/>
    </source>
</evidence>
<dbReference type="PROSITE" id="PS50928">
    <property type="entry name" value="ABC_TM1"/>
    <property type="match status" value="1"/>
</dbReference>
<dbReference type="CDD" id="cd06261">
    <property type="entry name" value="TM_PBP2"/>
    <property type="match status" value="1"/>
</dbReference>
<dbReference type="PANTHER" id="PTHR30425:SF1">
    <property type="entry name" value="PHOSPHATE TRANSPORT SYSTEM PERMEASE PROTEIN PSTC"/>
    <property type="match status" value="1"/>
</dbReference>
<dbReference type="GO" id="GO:0005315">
    <property type="term" value="F:phosphate transmembrane transporter activity"/>
    <property type="evidence" value="ECO:0007669"/>
    <property type="project" value="InterPro"/>
</dbReference>
<sequence>MTLTASDESQIDSQTARSQTEKTLDQGFLWGTRILALAVAAVLLWIAVQVAINSIPAIREFGLQFLINSAWNPVEDIYGVLPMIYGTLLSSLIALLLAVPIGLASAIILSENFLPLSVRTVLTFLVELLAAIPSIVYGLWGIYVLIPFLQPIGNWLHDNFDYIPLFSTRYIGPGMLPAGVILAIMVLPIITVISRDSLASLPSELRWGSYGVGSTRWQTIFSILIPAAFSGIVGGIMLALGRALGETMAVTLVIGNSNDLNLSVLAPANTIASLLANQFAEASGLQRASLFYAGLVLFVITLVVNMLAEVIVRRVKKF</sequence>
<comment type="subcellular location">
    <subcellularLocation>
        <location evidence="1 9">Cell membrane</location>
        <topology evidence="1 9">Multi-pass membrane protein</topology>
    </subcellularLocation>
</comment>
<dbReference type="InterPro" id="IPR011864">
    <property type="entry name" value="Phosphate_PstC"/>
</dbReference>
<dbReference type="Pfam" id="PF00528">
    <property type="entry name" value="BPD_transp_1"/>
    <property type="match status" value="1"/>
</dbReference>
<evidence type="ECO:0000256" key="6">
    <source>
        <dbReference type="ARBA" id="ARBA00022692"/>
    </source>
</evidence>
<dbReference type="EMBL" id="JAECZB010000062">
    <property type="protein sequence ID" value="MBH8554145.1"/>
    <property type="molecule type" value="Genomic_DNA"/>
</dbReference>
<comment type="similarity">
    <text evidence="2 10">Belongs to the binding-protein-dependent transport system permease family. CysTW subfamily.</text>
</comment>
<evidence type="ECO:0000256" key="1">
    <source>
        <dbReference type="ARBA" id="ARBA00004651"/>
    </source>
</evidence>
<dbReference type="Gene3D" id="1.10.3720.10">
    <property type="entry name" value="MetI-like"/>
    <property type="match status" value="1"/>
</dbReference>
<dbReference type="PANTHER" id="PTHR30425">
    <property type="entry name" value="PHOSPHATE TRANSPORT SYSTEM PERMEASE PROTEIN PST"/>
    <property type="match status" value="1"/>
</dbReference>
<feature type="transmembrane region" description="Helical" evidence="9">
    <location>
        <begin position="27"/>
        <end position="52"/>
    </location>
</feature>
<dbReference type="GO" id="GO:0005886">
    <property type="term" value="C:plasma membrane"/>
    <property type="evidence" value="ECO:0007669"/>
    <property type="project" value="UniProtKB-SubCell"/>
</dbReference>
<comment type="caution">
    <text evidence="12">The sequence shown here is derived from an EMBL/GenBank/DDBJ whole genome shotgun (WGS) entry which is preliminary data.</text>
</comment>
<dbReference type="AlphaFoldDB" id="A0A8J7HJE2"/>